<evidence type="ECO:0000313" key="1">
    <source>
        <dbReference type="EMBL" id="CEK68455.1"/>
    </source>
</evidence>
<sequence>LICLNMAEQSNGYVIGQVDYDHQEIALIQQNENEITSEDSDTLDCEKRNNFIARALSESLRMAREAEGSREKKDRLRAKFGRERMSQLKMEHSADVLAAHDSGACIPPCS</sequence>
<name>A0A0B6ZL67_9EUPU</name>
<dbReference type="EMBL" id="HACG01021590">
    <property type="protein sequence ID" value="CEK68455.1"/>
    <property type="molecule type" value="Transcribed_RNA"/>
</dbReference>
<proteinExistence type="predicted"/>
<gene>
    <name evidence="1" type="primary">ORF66379</name>
</gene>
<dbReference type="AlphaFoldDB" id="A0A0B6ZL67"/>
<accession>A0A0B6ZL67</accession>
<reference evidence="1" key="1">
    <citation type="submission" date="2014-12" db="EMBL/GenBank/DDBJ databases">
        <title>Insight into the proteome of Arion vulgaris.</title>
        <authorList>
            <person name="Aradska J."/>
            <person name="Bulat T."/>
            <person name="Smidak R."/>
            <person name="Sarate P."/>
            <person name="Gangsoo J."/>
            <person name="Sialana F."/>
            <person name="Bilban M."/>
            <person name="Lubec G."/>
        </authorList>
    </citation>
    <scope>NUCLEOTIDE SEQUENCE</scope>
    <source>
        <tissue evidence="1">Skin</tissue>
    </source>
</reference>
<protein>
    <submittedName>
        <fullName evidence="1">Uncharacterized protein</fullName>
    </submittedName>
</protein>
<organism evidence="1">
    <name type="scientific">Arion vulgaris</name>
    <dbReference type="NCBI Taxonomy" id="1028688"/>
    <lineage>
        <taxon>Eukaryota</taxon>
        <taxon>Metazoa</taxon>
        <taxon>Spiralia</taxon>
        <taxon>Lophotrochozoa</taxon>
        <taxon>Mollusca</taxon>
        <taxon>Gastropoda</taxon>
        <taxon>Heterobranchia</taxon>
        <taxon>Euthyneura</taxon>
        <taxon>Panpulmonata</taxon>
        <taxon>Eupulmonata</taxon>
        <taxon>Stylommatophora</taxon>
        <taxon>Helicina</taxon>
        <taxon>Arionoidea</taxon>
        <taxon>Arionidae</taxon>
        <taxon>Arion</taxon>
    </lineage>
</organism>
<feature type="non-terminal residue" evidence="1">
    <location>
        <position position="1"/>
    </location>
</feature>